<comment type="caution">
    <text evidence="1">The sequence shown here is derived from an EMBL/GenBank/DDBJ whole genome shotgun (WGS) entry which is preliminary data.</text>
</comment>
<dbReference type="eggNOG" id="ENOG50306KX">
    <property type="taxonomic scope" value="Bacteria"/>
</dbReference>
<sequence>MLSGTDNLQNRSYDPEQMAGYHFVKAEHFERMKMACAGNPPLFYQYAEQEYFHKALAHRYKGMVGWMQ</sequence>
<proteinExistence type="predicted"/>
<evidence type="ECO:0000313" key="2">
    <source>
        <dbReference type="Proteomes" id="UP000028123"/>
    </source>
</evidence>
<dbReference type="AlphaFoldDB" id="A0A081P5H8"/>
<gene>
    <name evidence="1" type="ORF">ET33_35765</name>
</gene>
<keyword evidence="2" id="KW-1185">Reference proteome</keyword>
<accession>A0A081P5H8</accession>
<dbReference type="EMBL" id="JNVM01000008">
    <property type="protein sequence ID" value="KEQ25951.1"/>
    <property type="molecule type" value="Genomic_DNA"/>
</dbReference>
<dbReference type="Proteomes" id="UP000028123">
    <property type="component" value="Unassembled WGS sequence"/>
</dbReference>
<name>A0A081P5H8_9BACL</name>
<organism evidence="1 2">
    <name type="scientific">Paenibacillus tyrfis</name>
    <dbReference type="NCBI Taxonomy" id="1501230"/>
    <lineage>
        <taxon>Bacteria</taxon>
        <taxon>Bacillati</taxon>
        <taxon>Bacillota</taxon>
        <taxon>Bacilli</taxon>
        <taxon>Bacillales</taxon>
        <taxon>Paenibacillaceae</taxon>
        <taxon>Paenibacillus</taxon>
    </lineage>
</organism>
<protein>
    <submittedName>
        <fullName evidence="1">Uncharacterized protein</fullName>
    </submittedName>
</protein>
<reference evidence="1 2" key="1">
    <citation type="submission" date="2014-06" db="EMBL/GenBank/DDBJ databases">
        <title>Draft genome sequence of Paenibacillus sp. MSt1.</title>
        <authorList>
            <person name="Aw Y.K."/>
            <person name="Ong K.S."/>
            <person name="Gan H.M."/>
            <person name="Lee S.M."/>
        </authorList>
    </citation>
    <scope>NUCLEOTIDE SEQUENCE [LARGE SCALE GENOMIC DNA]</scope>
    <source>
        <strain evidence="1 2">MSt1</strain>
    </source>
</reference>
<evidence type="ECO:0000313" key="1">
    <source>
        <dbReference type="EMBL" id="KEQ25951.1"/>
    </source>
</evidence>